<accession>A0A9N9B0D6</accession>
<proteinExistence type="predicted"/>
<protein>
    <submittedName>
        <fullName evidence="1">20704_t:CDS:1</fullName>
    </submittedName>
</protein>
<evidence type="ECO:0000313" key="1">
    <source>
        <dbReference type="EMBL" id="CAG8548679.1"/>
    </source>
</evidence>
<evidence type="ECO:0000313" key="2">
    <source>
        <dbReference type="Proteomes" id="UP000789759"/>
    </source>
</evidence>
<dbReference type="SUPFAM" id="SSF53098">
    <property type="entry name" value="Ribonuclease H-like"/>
    <property type="match status" value="1"/>
</dbReference>
<reference evidence="1" key="1">
    <citation type="submission" date="2021-06" db="EMBL/GenBank/DDBJ databases">
        <authorList>
            <person name="Kallberg Y."/>
            <person name="Tangrot J."/>
            <person name="Rosling A."/>
        </authorList>
    </citation>
    <scope>NUCLEOTIDE SEQUENCE</scope>
    <source>
        <strain evidence="1">FL966</strain>
    </source>
</reference>
<organism evidence="1 2">
    <name type="scientific">Cetraspora pellucida</name>
    <dbReference type="NCBI Taxonomy" id="1433469"/>
    <lineage>
        <taxon>Eukaryota</taxon>
        <taxon>Fungi</taxon>
        <taxon>Fungi incertae sedis</taxon>
        <taxon>Mucoromycota</taxon>
        <taxon>Glomeromycotina</taxon>
        <taxon>Glomeromycetes</taxon>
        <taxon>Diversisporales</taxon>
        <taxon>Gigasporaceae</taxon>
        <taxon>Cetraspora</taxon>
    </lineage>
</organism>
<dbReference type="Proteomes" id="UP000789759">
    <property type="component" value="Unassembled WGS sequence"/>
</dbReference>
<name>A0A9N9B0D6_9GLOM</name>
<dbReference type="OrthoDB" id="2482446at2759"/>
<gene>
    <name evidence="1" type="ORF">CPELLU_LOCUS4644</name>
</gene>
<comment type="caution">
    <text evidence="1">The sequence shown here is derived from an EMBL/GenBank/DDBJ whole genome shotgun (WGS) entry which is preliminary data.</text>
</comment>
<dbReference type="InterPro" id="IPR012337">
    <property type="entry name" value="RNaseH-like_sf"/>
</dbReference>
<dbReference type="AlphaFoldDB" id="A0A9N9B0D6"/>
<dbReference type="EMBL" id="CAJVQA010002481">
    <property type="protein sequence ID" value="CAG8548679.1"/>
    <property type="molecule type" value="Genomic_DNA"/>
</dbReference>
<keyword evidence="2" id="KW-1185">Reference proteome</keyword>
<sequence>MGKQPYYLLEFIIMLDEKTNKSNKFCVCQECVIGSSYEDAYNNRFANTQELVRHHLKNCIYFKQKYSESEQAEILVKSDKVVSTTNNSFQESIDDNSATESEVSLVASSLQSDKFRSKKNRIDRYLLWPLSEDQQKHFKQLLLKATVSCAYDGWKNIKKESIFGSVLITSKENMLDDLKKKEIKVIAIVTDCASEYEAARKCLQHVHSEIIFIPCFAHQMNLYVGDIFKISNILLAIAEQAICLVSFFHQSIFFLRHLRSEQASLYKSCAALKNLATRIEEENDDNLKGFPRSILFNISDNEW</sequence>